<dbReference type="InterPro" id="IPR001646">
    <property type="entry name" value="5peptide_repeat"/>
</dbReference>
<evidence type="ECO:0000313" key="3">
    <source>
        <dbReference type="Proteomes" id="UP000005744"/>
    </source>
</evidence>
<gene>
    <name evidence="2" type="ORF">BegalDRAFT_2723</name>
</gene>
<keyword evidence="3" id="KW-1185">Reference proteome</keyword>
<dbReference type="Pfam" id="PF00805">
    <property type="entry name" value="Pentapeptide"/>
    <property type="match status" value="1"/>
</dbReference>
<organism evidence="2 3">
    <name type="scientific">Beggiatoa alba B18LD</name>
    <dbReference type="NCBI Taxonomy" id="395493"/>
    <lineage>
        <taxon>Bacteria</taxon>
        <taxon>Pseudomonadati</taxon>
        <taxon>Pseudomonadota</taxon>
        <taxon>Gammaproteobacteria</taxon>
        <taxon>Thiotrichales</taxon>
        <taxon>Thiotrichaceae</taxon>
        <taxon>Beggiatoa</taxon>
    </lineage>
</organism>
<dbReference type="HOGENOM" id="CLU_753691_0_0_6"/>
<dbReference type="OrthoDB" id="156143at2"/>
<dbReference type="Gene3D" id="2.160.20.80">
    <property type="entry name" value="E3 ubiquitin-protein ligase SopA"/>
    <property type="match status" value="1"/>
</dbReference>
<dbReference type="Proteomes" id="UP000005744">
    <property type="component" value="Unassembled WGS sequence"/>
</dbReference>
<feature type="transmembrane region" description="Helical" evidence="1">
    <location>
        <begin position="47"/>
        <end position="72"/>
    </location>
</feature>
<name>I3CIX1_9GAMM</name>
<reference evidence="2 3" key="1">
    <citation type="submission" date="2011-11" db="EMBL/GenBank/DDBJ databases">
        <title>Improved High-Quality Draft sequence of Beggiatoa alba B18lD.</title>
        <authorList>
            <consortium name="US DOE Joint Genome Institute"/>
            <person name="Lucas S."/>
            <person name="Han J."/>
            <person name="Lapidus A."/>
            <person name="Cheng J.-F."/>
            <person name="Goodwin L."/>
            <person name="Pitluck S."/>
            <person name="Peters L."/>
            <person name="Mikhailova N."/>
            <person name="Held B."/>
            <person name="Detter J.C."/>
            <person name="Han C."/>
            <person name="Tapia R."/>
            <person name="Land M."/>
            <person name="Hauser L."/>
            <person name="Kyrpides N."/>
            <person name="Ivanova N."/>
            <person name="Pagani I."/>
            <person name="Samuel K."/>
            <person name="Teske A."/>
            <person name="Mueller J."/>
            <person name="Woyke T."/>
        </authorList>
    </citation>
    <scope>NUCLEOTIDE SEQUENCE [LARGE SCALE GENOMIC DNA]</scope>
    <source>
        <strain evidence="2 3">B18LD</strain>
    </source>
</reference>
<protein>
    <submittedName>
        <fullName evidence="2">Putative low-complexity protein</fullName>
    </submittedName>
</protein>
<dbReference type="AlphaFoldDB" id="I3CIX1"/>
<keyword evidence="1" id="KW-1133">Transmembrane helix</keyword>
<evidence type="ECO:0000256" key="1">
    <source>
        <dbReference type="SAM" id="Phobius"/>
    </source>
</evidence>
<dbReference type="EMBL" id="JH600070">
    <property type="protein sequence ID" value="EIJ43564.1"/>
    <property type="molecule type" value="Genomic_DNA"/>
</dbReference>
<dbReference type="SUPFAM" id="SSF141571">
    <property type="entry name" value="Pentapeptide repeat-like"/>
    <property type="match status" value="1"/>
</dbReference>
<accession>I3CIX1</accession>
<evidence type="ECO:0000313" key="2">
    <source>
        <dbReference type="EMBL" id="EIJ43564.1"/>
    </source>
</evidence>
<dbReference type="STRING" id="395493.BegalDRAFT_2723"/>
<dbReference type="RefSeq" id="WP_002690842.1">
    <property type="nucleotide sequence ID" value="NZ_JH600070.1"/>
</dbReference>
<keyword evidence="1" id="KW-0472">Membrane</keyword>
<feature type="transmembrane region" description="Helical" evidence="1">
    <location>
        <begin position="18"/>
        <end position="35"/>
    </location>
</feature>
<proteinExistence type="predicted"/>
<sequence length="367" mass="42767">MKGIIEKMKMVFNHKNNMLAFILVIVVFQFVWIFFKKDLITNTLTDFIASFAGFILTALGFSFVVVQISALAEQIQNEKERSHQDKERHYQDSEFRNFLEATKMLTSADKDNVTAQISAMYLLYDFAKKYPDNLEKVMKVLNRYVIPSYYEIISNEKRTIDEWKENGDPCQQVASIALELNKKLFIYALQEVDNKIINLSGLVIFNLDFESDINFDKNLVLSKIFEKSDRITFLHSNFSSKKQSKQIDFFTTKKVDTDSIIGRMNISLSNFIKCDLTNCNFSQSNLWGVSFENCILEKTSFENAECEGAEFIGTTEIKCAQLNEMLFLSKLKFNTFRACPELKYGVIYHNNPNCFQYTEEYRRFKNS</sequence>
<keyword evidence="1" id="KW-0812">Transmembrane</keyword>